<accession>A0A5B7E328</accession>
<name>A0A5B7E328_PORTR</name>
<feature type="region of interest" description="Disordered" evidence="1">
    <location>
        <begin position="1"/>
        <end position="44"/>
    </location>
</feature>
<dbReference type="EMBL" id="VSRR010001912">
    <property type="protein sequence ID" value="MPC28432.1"/>
    <property type="molecule type" value="Genomic_DNA"/>
</dbReference>
<evidence type="ECO:0000313" key="2">
    <source>
        <dbReference type="EMBL" id="MPC28432.1"/>
    </source>
</evidence>
<organism evidence="2 3">
    <name type="scientific">Portunus trituberculatus</name>
    <name type="common">Swimming crab</name>
    <name type="synonym">Neptunus trituberculatus</name>
    <dbReference type="NCBI Taxonomy" id="210409"/>
    <lineage>
        <taxon>Eukaryota</taxon>
        <taxon>Metazoa</taxon>
        <taxon>Ecdysozoa</taxon>
        <taxon>Arthropoda</taxon>
        <taxon>Crustacea</taxon>
        <taxon>Multicrustacea</taxon>
        <taxon>Malacostraca</taxon>
        <taxon>Eumalacostraca</taxon>
        <taxon>Eucarida</taxon>
        <taxon>Decapoda</taxon>
        <taxon>Pleocyemata</taxon>
        <taxon>Brachyura</taxon>
        <taxon>Eubrachyura</taxon>
        <taxon>Portunoidea</taxon>
        <taxon>Portunidae</taxon>
        <taxon>Portuninae</taxon>
        <taxon>Portunus</taxon>
    </lineage>
</organism>
<keyword evidence="3" id="KW-1185">Reference proteome</keyword>
<dbReference type="AlphaFoldDB" id="A0A5B7E328"/>
<gene>
    <name evidence="2" type="ORF">E2C01_021637</name>
</gene>
<proteinExistence type="predicted"/>
<evidence type="ECO:0000313" key="3">
    <source>
        <dbReference type="Proteomes" id="UP000324222"/>
    </source>
</evidence>
<comment type="caution">
    <text evidence="2">The sequence shown here is derived from an EMBL/GenBank/DDBJ whole genome shotgun (WGS) entry which is preliminary data.</text>
</comment>
<dbReference type="Proteomes" id="UP000324222">
    <property type="component" value="Unassembled WGS sequence"/>
</dbReference>
<sequence>MGHKDGVQRNCPPYSNAKARGASRTSSPKPTLVTERESSDLNEKESLSQTIRITFLTSVFVLRKKSHGIVRKENQYL</sequence>
<protein>
    <submittedName>
        <fullName evidence="2">Uncharacterized protein</fullName>
    </submittedName>
</protein>
<reference evidence="2 3" key="1">
    <citation type="submission" date="2019-05" db="EMBL/GenBank/DDBJ databases">
        <title>Another draft genome of Portunus trituberculatus and its Hox gene families provides insights of decapod evolution.</title>
        <authorList>
            <person name="Jeong J.-H."/>
            <person name="Song I."/>
            <person name="Kim S."/>
            <person name="Choi T."/>
            <person name="Kim D."/>
            <person name="Ryu S."/>
            <person name="Kim W."/>
        </authorList>
    </citation>
    <scope>NUCLEOTIDE SEQUENCE [LARGE SCALE GENOMIC DNA]</scope>
    <source>
        <tissue evidence="2">Muscle</tissue>
    </source>
</reference>
<feature type="compositionally biased region" description="Basic and acidic residues" evidence="1">
    <location>
        <begin position="34"/>
        <end position="44"/>
    </location>
</feature>
<evidence type="ECO:0000256" key="1">
    <source>
        <dbReference type="SAM" id="MobiDB-lite"/>
    </source>
</evidence>